<protein>
    <submittedName>
        <fullName evidence="8">Receptor-like protein 6</fullName>
    </submittedName>
</protein>
<accession>A0AAW0KS04</accession>
<dbReference type="SUPFAM" id="SSF52058">
    <property type="entry name" value="L domain-like"/>
    <property type="match status" value="1"/>
</dbReference>
<dbReference type="EMBL" id="PKMF04000229">
    <property type="protein sequence ID" value="KAK7841974.1"/>
    <property type="molecule type" value="Genomic_DNA"/>
</dbReference>
<keyword evidence="4" id="KW-1133">Transmembrane helix</keyword>
<evidence type="ECO:0000256" key="4">
    <source>
        <dbReference type="ARBA" id="ARBA00022989"/>
    </source>
</evidence>
<keyword evidence="2" id="KW-0812">Transmembrane</keyword>
<keyword evidence="5" id="KW-0472">Membrane</keyword>
<gene>
    <name evidence="8" type="primary">RLP6_15</name>
    <name evidence="8" type="ORF">CFP56_014440</name>
</gene>
<dbReference type="PANTHER" id="PTHR48061">
    <property type="entry name" value="LEUCINE-RICH REPEAT RECEPTOR PROTEIN KINASE EMS1-LIKE-RELATED"/>
    <property type="match status" value="1"/>
</dbReference>
<comment type="caution">
    <text evidence="8">The sequence shown here is derived from an EMBL/GenBank/DDBJ whole genome shotgun (WGS) entry which is preliminary data.</text>
</comment>
<keyword evidence="6" id="KW-0675">Receptor</keyword>
<evidence type="ECO:0000256" key="1">
    <source>
        <dbReference type="ARBA" id="ARBA00004479"/>
    </source>
</evidence>
<comment type="subcellular location">
    <subcellularLocation>
        <location evidence="1">Membrane</location>
        <topology evidence="1">Single-pass type I membrane protein</topology>
    </subcellularLocation>
</comment>
<sequence>MSFLSKTNGNATLNNVEVLELGSCNLRHFPDILHNQTRLLWLDLSDNNIHGQIPKWVMNISEETTVVNFSYNLLTGFDQSMVNFPWPQLQMLDLSGLVIGVVIGNIMTEKNGGKSPLQSGDIVTILIDAEGGDSGGDNLVIKLRPPLLDWI</sequence>
<evidence type="ECO:0000313" key="9">
    <source>
        <dbReference type="Proteomes" id="UP000237347"/>
    </source>
</evidence>
<proteinExistence type="predicted"/>
<organism evidence="8 9">
    <name type="scientific">Quercus suber</name>
    <name type="common">Cork oak</name>
    <dbReference type="NCBI Taxonomy" id="58331"/>
    <lineage>
        <taxon>Eukaryota</taxon>
        <taxon>Viridiplantae</taxon>
        <taxon>Streptophyta</taxon>
        <taxon>Embryophyta</taxon>
        <taxon>Tracheophyta</taxon>
        <taxon>Spermatophyta</taxon>
        <taxon>Magnoliopsida</taxon>
        <taxon>eudicotyledons</taxon>
        <taxon>Gunneridae</taxon>
        <taxon>Pentapetalae</taxon>
        <taxon>rosids</taxon>
        <taxon>fabids</taxon>
        <taxon>Fagales</taxon>
        <taxon>Fagaceae</taxon>
        <taxon>Quercus</taxon>
    </lineage>
</organism>
<keyword evidence="9" id="KW-1185">Reference proteome</keyword>
<keyword evidence="3" id="KW-0732">Signal</keyword>
<evidence type="ECO:0000313" key="8">
    <source>
        <dbReference type="EMBL" id="KAK7841974.1"/>
    </source>
</evidence>
<dbReference type="Proteomes" id="UP000237347">
    <property type="component" value="Unassembled WGS sequence"/>
</dbReference>
<reference evidence="8 9" key="1">
    <citation type="journal article" date="2018" name="Sci. Data">
        <title>The draft genome sequence of cork oak.</title>
        <authorList>
            <person name="Ramos A.M."/>
            <person name="Usie A."/>
            <person name="Barbosa P."/>
            <person name="Barros P.M."/>
            <person name="Capote T."/>
            <person name="Chaves I."/>
            <person name="Simoes F."/>
            <person name="Abreu I."/>
            <person name="Carrasquinho I."/>
            <person name="Faro C."/>
            <person name="Guimaraes J.B."/>
            <person name="Mendonca D."/>
            <person name="Nobrega F."/>
            <person name="Rodrigues L."/>
            <person name="Saibo N.J.M."/>
            <person name="Varela M.C."/>
            <person name="Egas C."/>
            <person name="Matos J."/>
            <person name="Miguel C.M."/>
            <person name="Oliveira M.M."/>
            <person name="Ricardo C.P."/>
            <person name="Goncalves S."/>
        </authorList>
    </citation>
    <scope>NUCLEOTIDE SEQUENCE [LARGE SCALE GENOMIC DNA]</scope>
    <source>
        <strain evidence="9">cv. HL8</strain>
    </source>
</reference>
<evidence type="ECO:0000256" key="7">
    <source>
        <dbReference type="ARBA" id="ARBA00023180"/>
    </source>
</evidence>
<keyword evidence="7" id="KW-0325">Glycoprotein</keyword>
<dbReference type="AlphaFoldDB" id="A0AAW0KS04"/>
<dbReference type="InterPro" id="IPR001611">
    <property type="entry name" value="Leu-rich_rpt"/>
</dbReference>
<name>A0AAW0KS04_QUESU</name>
<evidence type="ECO:0000256" key="3">
    <source>
        <dbReference type="ARBA" id="ARBA00022729"/>
    </source>
</evidence>
<evidence type="ECO:0000256" key="6">
    <source>
        <dbReference type="ARBA" id="ARBA00023170"/>
    </source>
</evidence>
<dbReference type="Pfam" id="PF00560">
    <property type="entry name" value="LRR_1"/>
    <property type="match status" value="1"/>
</dbReference>
<evidence type="ECO:0000256" key="5">
    <source>
        <dbReference type="ARBA" id="ARBA00023136"/>
    </source>
</evidence>
<evidence type="ECO:0000256" key="2">
    <source>
        <dbReference type="ARBA" id="ARBA00022692"/>
    </source>
</evidence>
<dbReference type="PANTHER" id="PTHR48061:SF2">
    <property type="entry name" value="RECEPTOR LIKE PROTEIN 30-LIKE"/>
    <property type="match status" value="1"/>
</dbReference>
<dbReference type="Gene3D" id="3.80.10.10">
    <property type="entry name" value="Ribonuclease Inhibitor"/>
    <property type="match status" value="1"/>
</dbReference>
<dbReference type="GO" id="GO:0016020">
    <property type="term" value="C:membrane"/>
    <property type="evidence" value="ECO:0007669"/>
    <property type="project" value="UniProtKB-SubCell"/>
</dbReference>
<dbReference type="InterPro" id="IPR032675">
    <property type="entry name" value="LRR_dom_sf"/>
</dbReference>
<dbReference type="InterPro" id="IPR046956">
    <property type="entry name" value="RLP23-like"/>
</dbReference>